<name>A0ABU9XRE8_9SPHN</name>
<dbReference type="Gene3D" id="3.90.550.10">
    <property type="entry name" value="Spore Coat Polysaccharide Biosynthesis Protein SpsA, Chain A"/>
    <property type="match status" value="1"/>
</dbReference>
<gene>
    <name evidence="2" type="ORF">ABC969_08205</name>
</gene>
<keyword evidence="2" id="KW-0808">Transferase</keyword>
<dbReference type="SUPFAM" id="SSF53448">
    <property type="entry name" value="Nucleotide-diphospho-sugar transferases"/>
    <property type="match status" value="1"/>
</dbReference>
<keyword evidence="3" id="KW-1185">Reference proteome</keyword>
<dbReference type="Proteomes" id="UP001404104">
    <property type="component" value="Unassembled WGS sequence"/>
</dbReference>
<protein>
    <submittedName>
        <fullName evidence="2">Glycosyl transferase family protein</fullName>
    </submittedName>
</protein>
<sequence length="467" mass="50809">MGGWGDVIVVVDVIAREAMLFAAIGFLIGGLDDLAVDAVYLWHRGARRLSRNTALPTLGEYPVAANPGRLVVFVAAWDESAVIGAMLRTALARFDHPDYRLYVGCYPNDPATVQAVGAVAERDARVRLVIGGNSGPTTKADCLNTVWRALLRDEAADGWRAKAVVLHDAEDLVHPGELRVFDALIGPHCVVQLPVLPLIDQRARLVSGHYADEFAESHGKTLIVRQVLRAGLPLAGVGCAIERACLERIAAARGGTPFDAASLTEDYELGLQIAALGGTGVFARVAECNGGPLVAVRAYFPSKLETAVRQKTRWMIGIALAGWDRIGWSRWRDWRDHWMRMRDRRAPLAVVVLTAAYCAAALWLVSVALHLATGEAIAPLAEPLALLLSINASLFLWRLAVRATFTGRVYGKRQAAWSIVRLFVGNLIAIAAAQRALVRYIAMLRGSPPRWDKTAHVFPDDVVRDTC</sequence>
<dbReference type="RefSeq" id="WP_345864188.1">
    <property type="nucleotide sequence ID" value="NZ_JBDIMF010000002.1"/>
</dbReference>
<dbReference type="EMBL" id="JBDIMF010000002">
    <property type="protein sequence ID" value="MEN2786399.1"/>
    <property type="molecule type" value="Genomic_DNA"/>
</dbReference>
<organism evidence="2 3">
    <name type="scientific">Sphingomonas qilianensis</name>
    <dbReference type="NCBI Taxonomy" id="1736690"/>
    <lineage>
        <taxon>Bacteria</taxon>
        <taxon>Pseudomonadati</taxon>
        <taxon>Pseudomonadota</taxon>
        <taxon>Alphaproteobacteria</taxon>
        <taxon>Sphingomonadales</taxon>
        <taxon>Sphingomonadaceae</taxon>
        <taxon>Sphingomonas</taxon>
    </lineage>
</organism>
<dbReference type="Pfam" id="PF13641">
    <property type="entry name" value="Glyco_tranf_2_3"/>
    <property type="match status" value="1"/>
</dbReference>
<feature type="transmembrane region" description="Helical" evidence="1">
    <location>
        <begin position="422"/>
        <end position="442"/>
    </location>
</feature>
<keyword evidence="1" id="KW-1133">Transmembrane helix</keyword>
<evidence type="ECO:0000256" key="1">
    <source>
        <dbReference type="SAM" id="Phobius"/>
    </source>
</evidence>
<feature type="transmembrane region" description="Helical" evidence="1">
    <location>
        <begin position="384"/>
        <end position="401"/>
    </location>
</feature>
<reference evidence="2 3" key="1">
    <citation type="submission" date="2024-05" db="EMBL/GenBank/DDBJ databases">
        <authorList>
            <person name="Liu Q."/>
            <person name="Xin Y.-H."/>
        </authorList>
    </citation>
    <scope>NUCLEOTIDE SEQUENCE [LARGE SCALE GENOMIC DNA]</scope>
    <source>
        <strain evidence="2 3">CGMCC 1.15349</strain>
    </source>
</reference>
<keyword evidence="1" id="KW-0472">Membrane</keyword>
<dbReference type="InterPro" id="IPR029044">
    <property type="entry name" value="Nucleotide-diphossugar_trans"/>
</dbReference>
<evidence type="ECO:0000313" key="2">
    <source>
        <dbReference type="EMBL" id="MEN2786399.1"/>
    </source>
</evidence>
<comment type="caution">
    <text evidence="2">The sequence shown here is derived from an EMBL/GenBank/DDBJ whole genome shotgun (WGS) entry which is preliminary data.</text>
</comment>
<proteinExistence type="predicted"/>
<feature type="transmembrane region" description="Helical" evidence="1">
    <location>
        <begin position="348"/>
        <end position="372"/>
    </location>
</feature>
<feature type="transmembrane region" description="Helical" evidence="1">
    <location>
        <begin position="20"/>
        <end position="42"/>
    </location>
</feature>
<evidence type="ECO:0000313" key="3">
    <source>
        <dbReference type="Proteomes" id="UP001404104"/>
    </source>
</evidence>
<keyword evidence="1" id="KW-0812">Transmembrane</keyword>
<accession>A0ABU9XRE8</accession>
<dbReference type="NCBIfam" id="NF011307">
    <property type="entry name" value="PRK14716.1-5"/>
    <property type="match status" value="1"/>
</dbReference>
<dbReference type="GO" id="GO:0016740">
    <property type="term" value="F:transferase activity"/>
    <property type="evidence" value="ECO:0007669"/>
    <property type="project" value="UniProtKB-KW"/>
</dbReference>